<reference evidence="14 15" key="1">
    <citation type="journal article" date="2014" name="Curr. Biol.">
        <title>The genome of the clonal raider ant Cerapachys biroi.</title>
        <authorList>
            <person name="Oxley P.R."/>
            <person name="Ji L."/>
            <person name="Fetter-Pruneda I."/>
            <person name="McKenzie S.K."/>
            <person name="Li C."/>
            <person name="Hu H."/>
            <person name="Zhang G."/>
            <person name="Kronauer D.J."/>
        </authorList>
    </citation>
    <scope>NUCLEOTIDE SEQUENCE [LARGE SCALE GENOMIC DNA]</scope>
</reference>
<keyword evidence="8" id="KW-0112">Calmodulin-binding</keyword>
<dbReference type="PANTHER" id="PTHR22706:SF1">
    <property type="entry name" value="ASSEMBLY FACTOR FOR SPINDLE MICROTUBULES"/>
    <property type="match status" value="1"/>
</dbReference>
<keyword evidence="6" id="KW-0677">Repeat</keyword>
<dbReference type="Pfam" id="PF00612">
    <property type="entry name" value="IQ"/>
    <property type="match status" value="4"/>
</dbReference>
<evidence type="ECO:0000259" key="13">
    <source>
        <dbReference type="PROSITE" id="PS50021"/>
    </source>
</evidence>
<dbReference type="SUPFAM" id="SSF47576">
    <property type="entry name" value="Calponin-homology domain, CH-domain"/>
    <property type="match status" value="1"/>
</dbReference>
<evidence type="ECO:0000256" key="12">
    <source>
        <dbReference type="ARBA" id="ARBA00023306"/>
    </source>
</evidence>
<keyword evidence="5" id="KW-0132">Cell division</keyword>
<dbReference type="Pfam" id="PF00307">
    <property type="entry name" value="CH"/>
    <property type="match status" value="1"/>
</dbReference>
<dbReference type="SMART" id="SM00015">
    <property type="entry name" value="IQ"/>
    <property type="match status" value="16"/>
</dbReference>
<dbReference type="Gene3D" id="1.10.418.10">
    <property type="entry name" value="Calponin-like domain"/>
    <property type="match status" value="1"/>
</dbReference>
<evidence type="ECO:0000256" key="2">
    <source>
        <dbReference type="ARBA" id="ARBA00004496"/>
    </source>
</evidence>
<dbReference type="InterPro" id="IPR011989">
    <property type="entry name" value="ARM-like"/>
</dbReference>
<evidence type="ECO:0000256" key="5">
    <source>
        <dbReference type="ARBA" id="ARBA00022618"/>
    </source>
</evidence>
<comment type="subcellular location">
    <subcellularLocation>
        <location evidence="2">Cytoplasm</location>
    </subcellularLocation>
    <subcellularLocation>
        <location evidence="1">Nucleus</location>
    </subcellularLocation>
</comment>
<feature type="domain" description="Calponin-homology (CH)" evidence="13">
    <location>
        <begin position="803"/>
        <end position="935"/>
    </location>
</feature>
<name>A0A026WUG7_OOCBI</name>
<evidence type="ECO:0000256" key="3">
    <source>
        <dbReference type="ARBA" id="ARBA00022490"/>
    </source>
</evidence>
<dbReference type="SUPFAM" id="SSF48371">
    <property type="entry name" value="ARM repeat"/>
    <property type="match status" value="1"/>
</dbReference>
<evidence type="ECO:0000256" key="9">
    <source>
        <dbReference type="ARBA" id="ARBA00023054"/>
    </source>
</evidence>
<evidence type="ECO:0000256" key="11">
    <source>
        <dbReference type="ARBA" id="ARBA00023242"/>
    </source>
</evidence>
<organism evidence="14 15">
    <name type="scientific">Ooceraea biroi</name>
    <name type="common">Clonal raider ant</name>
    <name type="synonym">Cerapachys biroi</name>
    <dbReference type="NCBI Taxonomy" id="2015173"/>
    <lineage>
        <taxon>Eukaryota</taxon>
        <taxon>Metazoa</taxon>
        <taxon>Ecdysozoa</taxon>
        <taxon>Arthropoda</taxon>
        <taxon>Hexapoda</taxon>
        <taxon>Insecta</taxon>
        <taxon>Pterygota</taxon>
        <taxon>Neoptera</taxon>
        <taxon>Endopterygota</taxon>
        <taxon>Hymenoptera</taxon>
        <taxon>Apocrita</taxon>
        <taxon>Aculeata</taxon>
        <taxon>Formicoidea</taxon>
        <taxon>Formicidae</taxon>
        <taxon>Dorylinae</taxon>
        <taxon>Ooceraea</taxon>
    </lineage>
</organism>
<dbReference type="InterPro" id="IPR027417">
    <property type="entry name" value="P-loop_NTPase"/>
</dbReference>
<keyword evidence="9" id="KW-0175">Coiled coil</keyword>
<accession>A0A026WUG7</accession>
<dbReference type="EMBL" id="KK107109">
    <property type="protein sequence ID" value="EZA59316.1"/>
    <property type="molecule type" value="Genomic_DNA"/>
</dbReference>
<dbReference type="InterPro" id="IPR031549">
    <property type="entry name" value="ASH"/>
</dbReference>
<evidence type="ECO:0000256" key="1">
    <source>
        <dbReference type="ARBA" id="ARBA00004123"/>
    </source>
</evidence>
<keyword evidence="15" id="KW-1185">Reference proteome</keyword>
<dbReference type="InterPro" id="IPR051185">
    <property type="entry name" value="ASPM"/>
</dbReference>
<keyword evidence="12" id="KW-0131">Cell cycle</keyword>
<dbReference type="OrthoDB" id="2148418at2759"/>
<keyword evidence="4" id="KW-0597">Phosphoprotein</keyword>
<keyword evidence="3" id="KW-0963">Cytoplasm</keyword>
<keyword evidence="10" id="KW-0009">Actin-binding</keyword>
<dbReference type="InterPro" id="IPR000048">
    <property type="entry name" value="IQ_motif_EF-hand-BS"/>
</dbReference>
<dbReference type="GO" id="GO:0000922">
    <property type="term" value="C:spindle pole"/>
    <property type="evidence" value="ECO:0007669"/>
    <property type="project" value="TreeGrafter"/>
</dbReference>
<gene>
    <name evidence="14" type="ORF">X777_15960</name>
</gene>
<evidence type="ECO:0000256" key="4">
    <source>
        <dbReference type="ARBA" id="ARBA00022553"/>
    </source>
</evidence>
<evidence type="ECO:0000256" key="6">
    <source>
        <dbReference type="ARBA" id="ARBA00022737"/>
    </source>
</evidence>
<dbReference type="GO" id="GO:0051295">
    <property type="term" value="P:establishment of meiotic spindle localization"/>
    <property type="evidence" value="ECO:0007669"/>
    <property type="project" value="TreeGrafter"/>
</dbReference>
<dbReference type="InterPro" id="IPR001589">
    <property type="entry name" value="Actinin_actin-bd_CS"/>
</dbReference>
<dbReference type="GO" id="GO:0005737">
    <property type="term" value="C:cytoplasm"/>
    <property type="evidence" value="ECO:0007669"/>
    <property type="project" value="UniProtKB-SubCell"/>
</dbReference>
<dbReference type="CDD" id="cd21223">
    <property type="entry name" value="CH_ASPM_rpt1"/>
    <property type="match status" value="1"/>
</dbReference>
<dbReference type="InterPro" id="IPR001715">
    <property type="entry name" value="CH_dom"/>
</dbReference>
<dbReference type="STRING" id="2015173.A0A026WUG7"/>
<evidence type="ECO:0000256" key="7">
    <source>
        <dbReference type="ARBA" id="ARBA00022776"/>
    </source>
</evidence>
<keyword evidence="7" id="KW-0498">Mitosis</keyword>
<dbReference type="PROSITE" id="PS00019">
    <property type="entry name" value="ACTININ_1"/>
    <property type="match status" value="1"/>
</dbReference>
<evidence type="ECO:0000313" key="15">
    <source>
        <dbReference type="Proteomes" id="UP000053097"/>
    </source>
</evidence>
<dbReference type="Pfam" id="PF15780">
    <property type="entry name" value="ASH"/>
    <property type="match status" value="1"/>
</dbReference>
<evidence type="ECO:0000256" key="8">
    <source>
        <dbReference type="ARBA" id="ARBA00022860"/>
    </source>
</evidence>
<proteinExistence type="predicted"/>
<dbReference type="GO" id="GO:0000278">
    <property type="term" value="P:mitotic cell cycle"/>
    <property type="evidence" value="ECO:0007669"/>
    <property type="project" value="TreeGrafter"/>
</dbReference>
<dbReference type="PANTHER" id="PTHR22706">
    <property type="entry name" value="ASSEMBLY FACTOR FOR SPINDLE MICROTUBULES"/>
    <property type="match status" value="1"/>
</dbReference>
<dbReference type="InterPro" id="IPR036872">
    <property type="entry name" value="CH_dom_sf"/>
</dbReference>
<dbReference type="PROSITE" id="PS50096">
    <property type="entry name" value="IQ"/>
    <property type="match status" value="4"/>
</dbReference>
<protein>
    <submittedName>
        <fullName evidence="14">Protein abnormal spindle</fullName>
    </submittedName>
</protein>
<sequence length="1710" mass="200602">MNSFCPVSQTVPKTVKPCTDKQPPYTMLLAPFQPATRIELETDVNTNIECCLNIKNTSDKILNVTVTKVPAIERQITLSLSELEIQGNSNGTMHIRWSPREAGCWRDVLQLTDNRRIKYDIVIATTAKDNKKKNVKTRKKPPKASLSLSSSSNFSVSIINKPYQQSNTSLKVPTINQSLVSNLGAQTRKCIPSFKNESNKENIYGGKNGTKTHMLQIGDNKIINETHHYGHDKSENSLFEQSINVWSDGSVLPQALLPSNVPQDIRRATYVKERKPCNNVLYEHSEQIKEQTENTVYTADKAQTEFSMLLDKLTFTSVDVISSSLQSTRRESIDSTISQSIDKHRTFNISRDQFFDTFAVSDTRIPVNAPSALQSTDVCDSSLIESKKEDGCSLISDMNNFRASSPINSQHNDLLKDPTEYFKRSTTNINRSVQTSDYEYFSFEIIPENVEATKETGDMYIEISPPKKPLSYKSMFSSKLVKNTRTGKITKNKSEERNMKKLHLNDSRKTPRKTPAIKVNKLSLSALRKTKWHAPSSSRESSFRIQNKEESFIYEAFDLDPFSPSVTEDPFLKNTIHYDERWLLQQELTFTKWLNALLSSPEDLSVDIETAVADIGKVWQSCKVQKDTVLAETKEAVSARYHTNTRLNMLRKAASAMFNREEVAQVLSRTSTYIAKGTLCIRSDRNLHRDIGLQKLILGLFLNYNPLWLRIGLETIYGESIPLRSNNDMVGLTRFLLTRFFSDPRLIKMPGYHKVDPSQKFVTQLNQFILKKFLFLVYFLDYAKQRKLIGHDPCLFHKRAQHKESREILLSFSRELLSGIGDVTKLLRAHNYVLAHRQTYIEEYDYAVVDIRRDLRDGVRLCRVMELVTGTRGLTQCCRVPAISRLQKVHNADVALNALRQAGYVLEGDIDAKSIADGHCEKTLSLLWQIIHKYQVPRFDRGARVLQRWWRAQLWYINVRNYLRARRNLAAIIIQRVWRRKVAQSSRMIEIDCDLEEHKCFLHVRMAAICIQRWWRRARENPGKLQELRKRRRVVIMLQTRWRATLLMREQRNQYRDLKKVTLFIQARWRATRAMKLQRFEYLALRDATVKVQSWWRSIRIMQTQREWMLHRKESARIIQTWWRSCLLTRRTRNNFLLMKAAVQSIERWWMSVLERKIFLLYRKSAVLIQKTWRKYRARKREAACAKIQAWWRSKMCSRRYSLQKCCCVKLQRWWRGVELTRRQRAEFLQLRHAALTVQKNRRARTARRHYLKQRQAISLIQSWYRRANSARTVRRRYLEMRGAAMRIQNWWRNVMVARRERRNYLRLRDSAILLQTHWRRRVLARADRQLYLTKRKACITLQSWWRMIRRQREYRRYKACVLRTQRRWRATRAARAAREEQRLTRAVVAVQARWRALTARRRFVALRQAAIIIQSCYRMHIAKRRYEIVKYAVTIIQAYWRAYNAGKRERMRYLSLRQATITVQRRYRQKRSEREELLRRQQEDVISIATKIQDECGEAINVDRDVTTKLALPDSDYWQEMISVLRNCASVGTLLTCLSSLDTITKLSPTVCVILCKLNLADDIYNTIAQNNRSLPWMKVCVQACSILITLAKYPYTRKYIVKKEYALSLIKLLSGSLKDKNVFLHCATLIWLLSQDEDYSKAIVTCPQINWLMKNIQHKILKGASVTKSKDLEKLYPSCEPHQNNVQKPRLFTDMSFAVAAIIKSTYT</sequence>
<dbReference type="GO" id="GO:0003779">
    <property type="term" value="F:actin binding"/>
    <property type="evidence" value="ECO:0007669"/>
    <property type="project" value="UniProtKB-KW"/>
</dbReference>
<evidence type="ECO:0000313" key="14">
    <source>
        <dbReference type="EMBL" id="EZA59316.1"/>
    </source>
</evidence>
<dbReference type="OMA" id="HRQTYIE"/>
<keyword evidence="11" id="KW-0539">Nucleus</keyword>
<dbReference type="GO" id="GO:0051301">
    <property type="term" value="P:cell division"/>
    <property type="evidence" value="ECO:0007669"/>
    <property type="project" value="UniProtKB-KW"/>
</dbReference>
<dbReference type="Gene3D" id="1.20.5.190">
    <property type="match status" value="4"/>
</dbReference>
<dbReference type="SUPFAM" id="SSF52540">
    <property type="entry name" value="P-loop containing nucleoside triphosphate hydrolases"/>
    <property type="match status" value="1"/>
</dbReference>
<dbReference type="Gene3D" id="1.25.10.10">
    <property type="entry name" value="Leucine-rich Repeat Variant"/>
    <property type="match status" value="1"/>
</dbReference>
<evidence type="ECO:0000256" key="10">
    <source>
        <dbReference type="ARBA" id="ARBA00023203"/>
    </source>
</evidence>
<dbReference type="GO" id="GO:0005516">
    <property type="term" value="F:calmodulin binding"/>
    <property type="evidence" value="ECO:0007669"/>
    <property type="project" value="UniProtKB-KW"/>
</dbReference>
<dbReference type="PROSITE" id="PS50021">
    <property type="entry name" value="CH"/>
    <property type="match status" value="1"/>
</dbReference>
<dbReference type="GO" id="GO:0007051">
    <property type="term" value="P:spindle organization"/>
    <property type="evidence" value="ECO:0007669"/>
    <property type="project" value="TreeGrafter"/>
</dbReference>
<dbReference type="InterPro" id="IPR016024">
    <property type="entry name" value="ARM-type_fold"/>
</dbReference>
<dbReference type="GO" id="GO:0005634">
    <property type="term" value="C:nucleus"/>
    <property type="evidence" value="ECO:0007669"/>
    <property type="project" value="UniProtKB-SubCell"/>
</dbReference>
<dbReference type="Proteomes" id="UP000053097">
    <property type="component" value="Unassembled WGS sequence"/>
</dbReference>